<dbReference type="InterPro" id="IPR014036">
    <property type="entry name" value="DeoR-like_C"/>
</dbReference>
<keyword evidence="1" id="KW-0805">Transcription regulation</keyword>
<evidence type="ECO:0000256" key="1">
    <source>
        <dbReference type="ARBA" id="ARBA00023015"/>
    </source>
</evidence>
<sequence length="251" mass="27697">MNDRTEKLNEYVQQKGEVKLKELEKIFPDVSSMTLRRDLAQLEKQGLILRVRSGAVSVDSIKGSKEVRYNLRAEENIEAKEIIAQKAVELIEQGRSLYLDSGSTIMCLADILPNEHLSILTSGPNIGIEVAKKTNPSIMLIGGQLNRNNISVSGLGAIEFVKLVNIDIAFMATSGFSLEAGLTSGDYNECELKKYVIQKAKKVVVLMDSSKINKNMPYTFAGLKEIDVLVTDKKLPDEIMTATIANNVAVY</sequence>
<dbReference type="InterPro" id="IPR050313">
    <property type="entry name" value="Carb_Metab_HTH_regulators"/>
</dbReference>
<gene>
    <name evidence="4" type="ORF">PATL70BA_2408</name>
</gene>
<dbReference type="SUPFAM" id="SSF46785">
    <property type="entry name" value="Winged helix' DNA-binding domain"/>
    <property type="match status" value="1"/>
</dbReference>
<dbReference type="Proteomes" id="UP000279029">
    <property type="component" value="Chromosome"/>
</dbReference>
<dbReference type="RefSeq" id="WP_125137451.1">
    <property type="nucleotide sequence ID" value="NZ_LR130778.1"/>
</dbReference>
<evidence type="ECO:0000313" key="4">
    <source>
        <dbReference type="EMBL" id="VDN48303.1"/>
    </source>
</evidence>
<evidence type="ECO:0000259" key="3">
    <source>
        <dbReference type="PROSITE" id="PS51000"/>
    </source>
</evidence>
<feature type="domain" description="HTH deoR-type" evidence="3">
    <location>
        <begin position="1"/>
        <end position="57"/>
    </location>
</feature>
<dbReference type="EMBL" id="LR130778">
    <property type="protein sequence ID" value="VDN48303.1"/>
    <property type="molecule type" value="Genomic_DNA"/>
</dbReference>
<proteinExistence type="predicted"/>
<dbReference type="PANTHER" id="PTHR30363">
    <property type="entry name" value="HTH-TYPE TRANSCRIPTIONAL REGULATOR SRLR-RELATED"/>
    <property type="match status" value="1"/>
</dbReference>
<dbReference type="SMART" id="SM01134">
    <property type="entry name" value="DeoRC"/>
    <property type="match status" value="1"/>
</dbReference>
<dbReference type="InterPro" id="IPR037171">
    <property type="entry name" value="NagB/RpiA_transferase-like"/>
</dbReference>
<dbReference type="Pfam" id="PF08220">
    <property type="entry name" value="HTH_DeoR"/>
    <property type="match status" value="1"/>
</dbReference>
<dbReference type="SMART" id="SM00420">
    <property type="entry name" value="HTH_DEOR"/>
    <property type="match status" value="1"/>
</dbReference>
<dbReference type="GO" id="GO:0003700">
    <property type="term" value="F:DNA-binding transcription factor activity"/>
    <property type="evidence" value="ECO:0007669"/>
    <property type="project" value="InterPro"/>
</dbReference>
<name>A0A3P7PE01_9FIRM</name>
<dbReference type="Pfam" id="PF00455">
    <property type="entry name" value="DeoRC"/>
    <property type="match status" value="1"/>
</dbReference>
<reference evidence="4 5" key="1">
    <citation type="submission" date="2018-09" db="EMBL/GenBank/DDBJ databases">
        <authorList>
            <person name="Postec A."/>
        </authorList>
    </citation>
    <scope>NUCLEOTIDE SEQUENCE [LARGE SCALE GENOMIC DNA]</scope>
    <source>
        <strain evidence="4">70B-A</strain>
    </source>
</reference>
<dbReference type="KEGG" id="cbar:PATL70BA_2408"/>
<dbReference type="AlphaFoldDB" id="A0A3P7PE01"/>
<accession>A0A3P7PE01</accession>
<evidence type="ECO:0000313" key="5">
    <source>
        <dbReference type="Proteomes" id="UP000279029"/>
    </source>
</evidence>
<dbReference type="OrthoDB" id="9797223at2"/>
<dbReference type="SUPFAM" id="SSF100950">
    <property type="entry name" value="NagB/RpiA/CoA transferase-like"/>
    <property type="match status" value="1"/>
</dbReference>
<dbReference type="InterPro" id="IPR036390">
    <property type="entry name" value="WH_DNA-bd_sf"/>
</dbReference>
<keyword evidence="5" id="KW-1185">Reference proteome</keyword>
<organism evidence="4 5">
    <name type="scientific">Petrocella atlantisensis</name>
    <dbReference type="NCBI Taxonomy" id="2173034"/>
    <lineage>
        <taxon>Bacteria</taxon>
        <taxon>Bacillati</taxon>
        <taxon>Bacillota</taxon>
        <taxon>Clostridia</taxon>
        <taxon>Lachnospirales</taxon>
        <taxon>Vallitaleaceae</taxon>
        <taxon>Petrocella</taxon>
    </lineage>
</organism>
<dbReference type="InterPro" id="IPR001034">
    <property type="entry name" value="DeoR_HTH"/>
</dbReference>
<dbReference type="PROSITE" id="PS51000">
    <property type="entry name" value="HTH_DEOR_2"/>
    <property type="match status" value="1"/>
</dbReference>
<dbReference type="Gene3D" id="3.40.50.1360">
    <property type="match status" value="1"/>
</dbReference>
<keyword evidence="2" id="KW-0804">Transcription</keyword>
<evidence type="ECO:0000256" key="2">
    <source>
        <dbReference type="ARBA" id="ARBA00023163"/>
    </source>
</evidence>
<dbReference type="PANTHER" id="PTHR30363:SF44">
    <property type="entry name" value="AGA OPERON TRANSCRIPTIONAL REPRESSOR-RELATED"/>
    <property type="match status" value="1"/>
</dbReference>
<protein>
    <submittedName>
        <fullName evidence="4">DeoR/GlpR transcriptional regulator</fullName>
    </submittedName>
</protein>